<proteinExistence type="predicted"/>
<feature type="compositionally biased region" description="Basic residues" evidence="1">
    <location>
        <begin position="7"/>
        <end position="18"/>
    </location>
</feature>
<feature type="region of interest" description="Disordered" evidence="1">
    <location>
        <begin position="1"/>
        <end position="30"/>
    </location>
</feature>
<organism evidence="2 3">
    <name type="scientific">Eumeta variegata</name>
    <name type="common">Bagworm moth</name>
    <name type="synonym">Eumeta japonica</name>
    <dbReference type="NCBI Taxonomy" id="151549"/>
    <lineage>
        <taxon>Eukaryota</taxon>
        <taxon>Metazoa</taxon>
        <taxon>Ecdysozoa</taxon>
        <taxon>Arthropoda</taxon>
        <taxon>Hexapoda</taxon>
        <taxon>Insecta</taxon>
        <taxon>Pterygota</taxon>
        <taxon>Neoptera</taxon>
        <taxon>Endopterygota</taxon>
        <taxon>Lepidoptera</taxon>
        <taxon>Glossata</taxon>
        <taxon>Ditrysia</taxon>
        <taxon>Tineoidea</taxon>
        <taxon>Psychidae</taxon>
        <taxon>Oiketicinae</taxon>
        <taxon>Eumeta</taxon>
    </lineage>
</organism>
<sequence length="207" mass="23085">MPDPPRRRPQRTGTRHGRVTCPGPREGRPQCSIKNTDKLCLLRIINEISASAPAAGRFTTRSAVRSEPWLPFCLMRAGRPTARTRDPLEFSNIKYLCWRRGGRRANGWDVCLSKTVESGARPSFFVRPIIDFVCPSCVMHHGDNGKYLRACVLTRRAGKGPLAKFSRKLARTGAGAERGGFETRLGAFLVRDDGQVINKASFRNESD</sequence>
<keyword evidence="3" id="KW-1185">Reference proteome</keyword>
<dbReference type="EMBL" id="BGZK01000319">
    <property type="protein sequence ID" value="GBP36521.1"/>
    <property type="molecule type" value="Genomic_DNA"/>
</dbReference>
<comment type="caution">
    <text evidence="2">The sequence shown here is derived from an EMBL/GenBank/DDBJ whole genome shotgun (WGS) entry which is preliminary data.</text>
</comment>
<name>A0A4C1VCE5_EUMVA</name>
<dbReference type="AlphaFoldDB" id="A0A4C1VCE5"/>
<protein>
    <submittedName>
        <fullName evidence="2">Uncharacterized protein</fullName>
    </submittedName>
</protein>
<accession>A0A4C1VCE5</accession>
<reference evidence="2 3" key="1">
    <citation type="journal article" date="2019" name="Commun. Biol.">
        <title>The bagworm genome reveals a unique fibroin gene that provides high tensile strength.</title>
        <authorList>
            <person name="Kono N."/>
            <person name="Nakamura H."/>
            <person name="Ohtoshi R."/>
            <person name="Tomita M."/>
            <person name="Numata K."/>
            <person name="Arakawa K."/>
        </authorList>
    </citation>
    <scope>NUCLEOTIDE SEQUENCE [LARGE SCALE GENOMIC DNA]</scope>
</reference>
<dbReference type="Proteomes" id="UP000299102">
    <property type="component" value="Unassembled WGS sequence"/>
</dbReference>
<evidence type="ECO:0000313" key="3">
    <source>
        <dbReference type="Proteomes" id="UP000299102"/>
    </source>
</evidence>
<evidence type="ECO:0000256" key="1">
    <source>
        <dbReference type="SAM" id="MobiDB-lite"/>
    </source>
</evidence>
<evidence type="ECO:0000313" key="2">
    <source>
        <dbReference type="EMBL" id="GBP36521.1"/>
    </source>
</evidence>
<gene>
    <name evidence="2" type="ORF">EVAR_8354_1</name>
</gene>